<dbReference type="RefSeq" id="WP_267676272.1">
    <property type="nucleotide sequence ID" value="NZ_CP113088.1"/>
</dbReference>
<dbReference type="Proteomes" id="UP001164705">
    <property type="component" value="Chromosome"/>
</dbReference>
<dbReference type="EMBL" id="CP113088">
    <property type="protein sequence ID" value="WAC01674.1"/>
    <property type="molecule type" value="Genomic_DNA"/>
</dbReference>
<gene>
    <name evidence="1" type="ORF">N7U66_17375</name>
</gene>
<evidence type="ECO:0000313" key="2">
    <source>
        <dbReference type="Proteomes" id="UP001164705"/>
    </source>
</evidence>
<dbReference type="KEGG" id="lnu:N7U66_17375"/>
<protein>
    <submittedName>
        <fullName evidence="1">Uncharacterized protein</fullName>
    </submittedName>
</protein>
<accession>A0A9E8MVG5</accession>
<keyword evidence="2" id="KW-1185">Reference proteome</keyword>
<dbReference type="AlphaFoldDB" id="A0A9E8MVG5"/>
<name>A0A9E8MVG5_9FLAO</name>
<evidence type="ECO:0000313" key="1">
    <source>
        <dbReference type="EMBL" id="WAC01674.1"/>
    </source>
</evidence>
<reference evidence="1" key="1">
    <citation type="submission" date="2022-11" db="EMBL/GenBank/DDBJ databases">
        <title>Lacinutrix neustonica HL-RS19T sp. nov., isolated from the surface microlayer sample of brackish Lake Shihwa.</title>
        <authorList>
            <person name="Choi J.Y."/>
            <person name="Hwang C.Y."/>
        </authorList>
    </citation>
    <scope>NUCLEOTIDE SEQUENCE</scope>
    <source>
        <strain evidence="1">HL-RS19</strain>
    </source>
</reference>
<sequence length="70" mass="8246">MLNKAQLKIFFRDENSVNAEEKIKDFKFWLNEPKLKIDHYLLVKFLEGKGIKKVKDSTSGNYILIKNSEV</sequence>
<organism evidence="1 2">
    <name type="scientific">Lacinutrix neustonica</name>
    <dbReference type="NCBI Taxonomy" id="2980107"/>
    <lineage>
        <taxon>Bacteria</taxon>
        <taxon>Pseudomonadati</taxon>
        <taxon>Bacteroidota</taxon>
        <taxon>Flavobacteriia</taxon>
        <taxon>Flavobacteriales</taxon>
        <taxon>Flavobacteriaceae</taxon>
        <taxon>Lacinutrix</taxon>
    </lineage>
</organism>
<proteinExistence type="predicted"/>